<feature type="region of interest" description="Disordered" evidence="1">
    <location>
        <begin position="24"/>
        <end position="46"/>
    </location>
</feature>
<sequence>MSSRKRPTNHPVVEFSEAEVAAASQRRRARLSEQSDPAVVTHQDYHQHTNGVIVSRVMHLPSAEEPPAMHNWLNTDAANPRLAALGTIDLDEAAEQLSNLSFLEPTQGVKADLNMVPPILLQKGPRRKMDSVSFHYDFTELLV</sequence>
<keyword evidence="3" id="KW-1185">Reference proteome</keyword>
<accession>A0ABR1JDL6</accession>
<proteinExistence type="predicted"/>
<evidence type="ECO:0000256" key="1">
    <source>
        <dbReference type="SAM" id="MobiDB-lite"/>
    </source>
</evidence>
<name>A0ABR1JDL6_9AGAR</name>
<reference evidence="2 3" key="1">
    <citation type="submission" date="2024-01" db="EMBL/GenBank/DDBJ databases">
        <title>A draft genome for the cacao thread blight pathogen Marasmiellus scandens.</title>
        <authorList>
            <person name="Baruah I.K."/>
            <person name="Leung J."/>
            <person name="Bukari Y."/>
            <person name="Amoako-Attah I."/>
            <person name="Meinhardt L.W."/>
            <person name="Bailey B.A."/>
            <person name="Cohen S.P."/>
        </authorList>
    </citation>
    <scope>NUCLEOTIDE SEQUENCE [LARGE SCALE GENOMIC DNA]</scope>
    <source>
        <strain evidence="2 3">GH-19</strain>
    </source>
</reference>
<dbReference type="Proteomes" id="UP001498398">
    <property type="component" value="Unassembled WGS sequence"/>
</dbReference>
<protein>
    <submittedName>
        <fullName evidence="2">Uncharacterized protein</fullName>
    </submittedName>
</protein>
<gene>
    <name evidence="2" type="ORF">VKT23_009957</name>
</gene>
<dbReference type="EMBL" id="JBANRG010000018">
    <property type="protein sequence ID" value="KAK7458047.1"/>
    <property type="molecule type" value="Genomic_DNA"/>
</dbReference>
<evidence type="ECO:0000313" key="2">
    <source>
        <dbReference type="EMBL" id="KAK7458047.1"/>
    </source>
</evidence>
<organism evidence="2 3">
    <name type="scientific">Marasmiellus scandens</name>
    <dbReference type="NCBI Taxonomy" id="2682957"/>
    <lineage>
        <taxon>Eukaryota</taxon>
        <taxon>Fungi</taxon>
        <taxon>Dikarya</taxon>
        <taxon>Basidiomycota</taxon>
        <taxon>Agaricomycotina</taxon>
        <taxon>Agaricomycetes</taxon>
        <taxon>Agaricomycetidae</taxon>
        <taxon>Agaricales</taxon>
        <taxon>Marasmiineae</taxon>
        <taxon>Omphalotaceae</taxon>
        <taxon>Marasmiellus</taxon>
    </lineage>
</organism>
<comment type="caution">
    <text evidence="2">The sequence shown here is derived from an EMBL/GenBank/DDBJ whole genome shotgun (WGS) entry which is preliminary data.</text>
</comment>
<evidence type="ECO:0000313" key="3">
    <source>
        <dbReference type="Proteomes" id="UP001498398"/>
    </source>
</evidence>